<evidence type="ECO:0000313" key="5">
    <source>
        <dbReference type="Proteomes" id="UP000309128"/>
    </source>
</evidence>
<dbReference type="InterPro" id="IPR018535">
    <property type="entry name" value="DUF1996"/>
</dbReference>
<feature type="compositionally biased region" description="Low complexity" evidence="2">
    <location>
        <begin position="13"/>
        <end position="25"/>
    </location>
</feature>
<evidence type="ECO:0000313" key="4">
    <source>
        <dbReference type="EMBL" id="TMR08432.1"/>
    </source>
</evidence>
<feature type="region of interest" description="Disordered" evidence="2">
    <location>
        <begin position="1"/>
        <end position="44"/>
    </location>
</feature>
<dbReference type="OrthoDB" id="581239at2"/>
<dbReference type="Pfam" id="PF09362">
    <property type="entry name" value="DUF1996"/>
    <property type="match status" value="1"/>
</dbReference>
<dbReference type="AlphaFoldDB" id="A0A5S4EXM4"/>
<evidence type="ECO:0000259" key="3">
    <source>
        <dbReference type="Pfam" id="PF09362"/>
    </source>
</evidence>
<name>A0A5S4EXM4_9ACTN</name>
<keyword evidence="1" id="KW-0175">Coiled coil</keyword>
<dbReference type="EMBL" id="VCKY01000294">
    <property type="protein sequence ID" value="TMR08432.1"/>
    <property type="molecule type" value="Genomic_DNA"/>
</dbReference>
<protein>
    <submittedName>
        <fullName evidence="4">DUF1996 domain-containing protein</fullName>
    </submittedName>
</protein>
<feature type="domain" description="DUF1996" evidence="3">
    <location>
        <begin position="189"/>
        <end position="372"/>
    </location>
</feature>
<gene>
    <name evidence="4" type="ORF">ETD86_47835</name>
</gene>
<sequence length="424" mass="43948">MDNLATCTLGDSAAPAPTDDATAAPNPSSPPDQGTGTGQSIVCPSVADKLPEIPAAAQAEVDRNLAQLDKQIDEANNRLATSAGQGGPNFVQNAILGPLASKRGAAIDRIAIAIGRVAQRPTGLDDLATCTLRNAGSATLTAADFVDIQEVPAAEQPEAGESASTGTFVSRCGTSSEDHTNKDNAITAPGVTNGAQAQYDYVGNLSTDAISTNESLSDADTTCRNQADQSAYFWPALLVRGADGAEPDGTAVQPSSVRLEYRGNPASEVTAPPQFLRMLAGDARAATNGGDEARPTFTCTGFTDRLTDKYPICPSGSDLVRVFDMPSCWDGENIDSADHRTHLTFPDEDGACPSGTQAVPQLRLTLTYDDVPDAEPEGTNVPFAVDGFASEGNSPTTDHAGAIVVMSEQLMNKVVQCVNGGKKC</sequence>
<proteinExistence type="predicted"/>
<evidence type="ECO:0000256" key="2">
    <source>
        <dbReference type="SAM" id="MobiDB-lite"/>
    </source>
</evidence>
<feature type="compositionally biased region" description="Polar residues" evidence="2">
    <location>
        <begin position="162"/>
        <end position="175"/>
    </location>
</feature>
<organism evidence="4 5">
    <name type="scientific">Nonomuraea turkmeniaca</name>
    <dbReference type="NCBI Taxonomy" id="103838"/>
    <lineage>
        <taxon>Bacteria</taxon>
        <taxon>Bacillati</taxon>
        <taxon>Actinomycetota</taxon>
        <taxon>Actinomycetes</taxon>
        <taxon>Streptosporangiales</taxon>
        <taxon>Streptosporangiaceae</taxon>
        <taxon>Nonomuraea</taxon>
    </lineage>
</organism>
<dbReference type="Proteomes" id="UP000309128">
    <property type="component" value="Unassembled WGS sequence"/>
</dbReference>
<dbReference type="PANTHER" id="PTHR43662:SF3">
    <property type="entry name" value="DOMAIN PROTEIN, PUTATIVE (AFU_ORTHOLOGUE AFUA_6G11970)-RELATED"/>
    <property type="match status" value="1"/>
</dbReference>
<evidence type="ECO:0000256" key="1">
    <source>
        <dbReference type="SAM" id="Coils"/>
    </source>
</evidence>
<feature type="compositionally biased region" description="Polar residues" evidence="2">
    <location>
        <begin position="31"/>
        <end position="42"/>
    </location>
</feature>
<feature type="region of interest" description="Disordered" evidence="2">
    <location>
        <begin position="154"/>
        <end position="189"/>
    </location>
</feature>
<keyword evidence="5" id="KW-1185">Reference proteome</keyword>
<reference evidence="4 5" key="1">
    <citation type="submission" date="2019-05" db="EMBL/GenBank/DDBJ databases">
        <title>Draft genome sequence of Nonomuraea turkmeniaca DSM 43926.</title>
        <authorList>
            <person name="Saricaoglu S."/>
            <person name="Isik K."/>
        </authorList>
    </citation>
    <scope>NUCLEOTIDE SEQUENCE [LARGE SCALE GENOMIC DNA]</scope>
    <source>
        <strain evidence="4 5">DSM 43926</strain>
    </source>
</reference>
<accession>A0A5S4EXM4</accession>
<feature type="coiled-coil region" evidence="1">
    <location>
        <begin position="58"/>
        <end position="85"/>
    </location>
</feature>
<comment type="caution">
    <text evidence="4">The sequence shown here is derived from an EMBL/GenBank/DDBJ whole genome shotgun (WGS) entry which is preliminary data.</text>
</comment>
<dbReference type="PANTHER" id="PTHR43662">
    <property type="match status" value="1"/>
</dbReference>